<dbReference type="Pfam" id="PF00593">
    <property type="entry name" value="TonB_dep_Rec_b-barrel"/>
    <property type="match status" value="1"/>
</dbReference>
<keyword evidence="4 8" id="KW-0812">Transmembrane</keyword>
<keyword evidence="6 8" id="KW-0472">Membrane</keyword>
<evidence type="ECO:0000256" key="8">
    <source>
        <dbReference type="PROSITE-ProRule" id="PRU01360"/>
    </source>
</evidence>
<name>A0A6G1U4M8_9BACT</name>
<evidence type="ECO:0000313" key="13">
    <source>
        <dbReference type="EMBL" id="MQN81721.1"/>
    </source>
</evidence>
<dbReference type="FunFam" id="2.170.130.10:FF:000003">
    <property type="entry name" value="SusC/RagA family TonB-linked outer membrane protein"/>
    <property type="match status" value="1"/>
</dbReference>
<dbReference type="SUPFAM" id="SSF49464">
    <property type="entry name" value="Carboxypeptidase regulatory domain-like"/>
    <property type="match status" value="1"/>
</dbReference>
<dbReference type="InterPro" id="IPR000531">
    <property type="entry name" value="Beta-barrel_TonB"/>
</dbReference>
<feature type="domain" description="TonB-dependent receptor plug" evidence="12">
    <location>
        <begin position="112"/>
        <end position="220"/>
    </location>
</feature>
<evidence type="ECO:0000256" key="6">
    <source>
        <dbReference type="ARBA" id="ARBA00023136"/>
    </source>
</evidence>
<organism evidence="13 14">
    <name type="scientific">Segatella copri</name>
    <dbReference type="NCBI Taxonomy" id="165179"/>
    <lineage>
        <taxon>Bacteria</taxon>
        <taxon>Pseudomonadati</taxon>
        <taxon>Bacteroidota</taxon>
        <taxon>Bacteroidia</taxon>
        <taxon>Bacteroidales</taxon>
        <taxon>Prevotellaceae</taxon>
        <taxon>Segatella</taxon>
    </lineage>
</organism>
<dbReference type="GO" id="GO:0009279">
    <property type="term" value="C:cell outer membrane"/>
    <property type="evidence" value="ECO:0007669"/>
    <property type="project" value="UniProtKB-SubCell"/>
</dbReference>
<evidence type="ECO:0000256" key="2">
    <source>
        <dbReference type="ARBA" id="ARBA00022448"/>
    </source>
</evidence>
<dbReference type="NCBIfam" id="TIGR04056">
    <property type="entry name" value="OMP_RagA_SusC"/>
    <property type="match status" value="1"/>
</dbReference>
<keyword evidence="10" id="KW-0732">Signal</keyword>
<evidence type="ECO:0000256" key="10">
    <source>
        <dbReference type="SAM" id="SignalP"/>
    </source>
</evidence>
<dbReference type="Pfam" id="PF13715">
    <property type="entry name" value="CarbopepD_reg_2"/>
    <property type="match status" value="1"/>
</dbReference>
<dbReference type="PROSITE" id="PS52016">
    <property type="entry name" value="TONB_DEPENDENT_REC_3"/>
    <property type="match status" value="1"/>
</dbReference>
<feature type="domain" description="TonB-dependent receptor-like beta-barrel" evidence="11">
    <location>
        <begin position="489"/>
        <end position="1018"/>
    </location>
</feature>
<dbReference type="Gene3D" id="2.40.170.20">
    <property type="entry name" value="TonB-dependent receptor, beta-barrel domain"/>
    <property type="match status" value="1"/>
</dbReference>
<dbReference type="NCBIfam" id="TIGR04057">
    <property type="entry name" value="SusC_RagA_signa"/>
    <property type="match status" value="1"/>
</dbReference>
<evidence type="ECO:0000259" key="12">
    <source>
        <dbReference type="Pfam" id="PF07715"/>
    </source>
</evidence>
<keyword evidence="5 9" id="KW-0798">TonB box</keyword>
<protein>
    <submittedName>
        <fullName evidence="13">TonB-dependent receptor</fullName>
    </submittedName>
</protein>
<dbReference type="Pfam" id="PF07715">
    <property type="entry name" value="Plug"/>
    <property type="match status" value="1"/>
</dbReference>
<reference evidence="13 14" key="1">
    <citation type="submission" date="2019-09" db="EMBL/GenBank/DDBJ databases">
        <title>Distinct polysaccharide growth profiles of human intestinal Prevotella copri isolates.</title>
        <authorList>
            <person name="Fehlner-Peach H."/>
            <person name="Magnabosco C."/>
            <person name="Raghavan V."/>
            <person name="Scher J.U."/>
            <person name="Tett A."/>
            <person name="Cox L.M."/>
            <person name="Gottsegen C."/>
            <person name="Watters A."/>
            <person name="Wiltshire- Gordon J.D."/>
            <person name="Segata N."/>
            <person name="Bonneau R."/>
            <person name="Littman D.R."/>
        </authorList>
    </citation>
    <scope>NUCLEOTIDE SEQUENCE [LARGE SCALE GENOMIC DNA]</scope>
    <source>
        <strain evidence="14">iA622</strain>
    </source>
</reference>
<dbReference type="InterPro" id="IPR036942">
    <property type="entry name" value="Beta-barrel_TonB_sf"/>
</dbReference>
<dbReference type="FunFam" id="2.60.40.1120:FF:000003">
    <property type="entry name" value="Outer membrane protein Omp121"/>
    <property type="match status" value="1"/>
</dbReference>
<evidence type="ECO:0000256" key="9">
    <source>
        <dbReference type="RuleBase" id="RU003357"/>
    </source>
</evidence>
<gene>
    <name evidence="13" type="ORF">F7D73_12345</name>
</gene>
<evidence type="ECO:0000313" key="14">
    <source>
        <dbReference type="Proteomes" id="UP000480425"/>
    </source>
</evidence>
<comment type="subcellular location">
    <subcellularLocation>
        <location evidence="1 8">Cell outer membrane</location>
        <topology evidence="1 8">Multi-pass membrane protein</topology>
    </subcellularLocation>
</comment>
<comment type="similarity">
    <text evidence="8 9">Belongs to the TonB-dependent receptor family.</text>
</comment>
<keyword evidence="7 8" id="KW-0998">Cell outer membrane</keyword>
<evidence type="ECO:0000256" key="7">
    <source>
        <dbReference type="ARBA" id="ARBA00023237"/>
    </source>
</evidence>
<evidence type="ECO:0000256" key="5">
    <source>
        <dbReference type="ARBA" id="ARBA00023077"/>
    </source>
</evidence>
<feature type="chain" id="PRO_5026165689" evidence="10">
    <location>
        <begin position="22"/>
        <end position="1056"/>
    </location>
</feature>
<dbReference type="InterPro" id="IPR008969">
    <property type="entry name" value="CarboxyPept-like_regulatory"/>
</dbReference>
<dbReference type="AlphaFoldDB" id="A0A6G1U4M8"/>
<keyword evidence="3 8" id="KW-1134">Transmembrane beta strand</keyword>
<sequence length="1056" mass="115872">MEKRLMTVVAGLALSTSMAFAQSQISGKVTASEDGSPVIGASIKVVGTNTGTVTDIDGNFTLSAPAGAKLEITYIGMQSKSVKAGKNMKIVLDADNHSLDEVMVVAYGTAKKSSFTGSAAVLKSDEIAKISNSNAVSALTGKVSGVQINAATGQPGQESFNIRVRGISSINAGNAPLIVVDGSPYDGDMNSINPGDIASMTVLKDAASAALYGARGANGVVIITTKSGRDGSTSFTFDAKWGSNSKALPDYNIVKSPAKYYETWYAALNNYAQNKLGYSANEAYAWANKNMINSADYGLNYNVYSVPTGENLIGVNGKLNPNATLGNVINYKGQEYMLMPDDWRDASYQNGLRQEYTLTATANSTQGSFYGSANYLKNEGITMGSDYTRFTGRMKADYQIKSWLKVSGNMNYTHSDSNYLGKDGDSADSGNMFAVNSVAPIYPLYIRDGKGNIILNQTTKMNSYDYGDGAVIGLMRPIFQQSNPISDIQLETNNVEGNAFNAVGSAEIRFLKDFKFTSTNSTMMDESRQSNLSQPFFGQPAKSNGYVSKAHTRRWSYNFQQLLNWHHQFGEHDVEAMVGHEYYRTRYYVLAGSKSNIFSIFNSELDAAIVDGSISSYTTDYNTEGFFGRAQYNYSQKYFGSFSYRRDASSRFDPDNRWGNFWSFGGAWILSKEKWFESSWIDELKLKASYGEQGNDNIGDYLYTDRYSIGNSNGSISLKPSSTKGNRKISWEKGGNLNVGTEFSLWKGRLTGSVEYFYRKTTDMLAFFSLPVSYGYSGYYDNVGDMRNSGVELELNGDIIRTKDFTWSANFNFTAYKNKITSMPEEKKAITVDGVRGYAGGGYFYGEGQPIYTWYMAKYAGVDKETGEALYYKDTDKGETTTTNASEATMHLCGTALPDAYGGFGTSVSYKGFDFSMDFTYQLGGKIYDSSYASLMSISRGYSFHADLLDAWTPSNTSSDIPRIQYGDSYAAYTSDRFLVSGSYLSLQDVTLGYTLPRALCSKIGINKVRVYATGSNLWLWSKRQGLDPRQSITGATSNAYYSPIRTISGGITVTF</sequence>
<keyword evidence="2 8" id="KW-0813">Transport</keyword>
<dbReference type="Gene3D" id="2.170.130.10">
    <property type="entry name" value="TonB-dependent receptor, plug domain"/>
    <property type="match status" value="1"/>
</dbReference>
<evidence type="ECO:0000256" key="1">
    <source>
        <dbReference type="ARBA" id="ARBA00004571"/>
    </source>
</evidence>
<dbReference type="EMBL" id="VZCB01000089">
    <property type="protein sequence ID" value="MQN81721.1"/>
    <property type="molecule type" value="Genomic_DNA"/>
</dbReference>
<evidence type="ECO:0000256" key="4">
    <source>
        <dbReference type="ARBA" id="ARBA00022692"/>
    </source>
</evidence>
<feature type="signal peptide" evidence="10">
    <location>
        <begin position="1"/>
        <end position="21"/>
    </location>
</feature>
<dbReference type="OrthoDB" id="9768177at2"/>
<dbReference type="InterPro" id="IPR012910">
    <property type="entry name" value="Plug_dom"/>
</dbReference>
<dbReference type="RefSeq" id="WP_153125129.1">
    <property type="nucleotide sequence ID" value="NZ_VZCB01000089.1"/>
</dbReference>
<keyword evidence="13" id="KW-0675">Receptor</keyword>
<evidence type="ECO:0000259" key="11">
    <source>
        <dbReference type="Pfam" id="PF00593"/>
    </source>
</evidence>
<dbReference type="InterPro" id="IPR039426">
    <property type="entry name" value="TonB-dep_rcpt-like"/>
</dbReference>
<dbReference type="InterPro" id="IPR023997">
    <property type="entry name" value="TonB-dep_OMP_SusC/RagA_CS"/>
</dbReference>
<dbReference type="InterPro" id="IPR037066">
    <property type="entry name" value="Plug_dom_sf"/>
</dbReference>
<comment type="caution">
    <text evidence="13">The sequence shown here is derived from an EMBL/GenBank/DDBJ whole genome shotgun (WGS) entry which is preliminary data.</text>
</comment>
<dbReference type="SUPFAM" id="SSF56935">
    <property type="entry name" value="Porins"/>
    <property type="match status" value="1"/>
</dbReference>
<evidence type="ECO:0000256" key="3">
    <source>
        <dbReference type="ARBA" id="ARBA00022452"/>
    </source>
</evidence>
<dbReference type="Proteomes" id="UP000480425">
    <property type="component" value="Unassembled WGS sequence"/>
</dbReference>
<dbReference type="InterPro" id="IPR023996">
    <property type="entry name" value="TonB-dep_OMP_SusC/RagA"/>
</dbReference>
<accession>A0A6G1U4M8</accession>
<dbReference type="Gene3D" id="2.60.40.1120">
    <property type="entry name" value="Carboxypeptidase-like, regulatory domain"/>
    <property type="match status" value="1"/>
</dbReference>
<proteinExistence type="inferred from homology"/>